<dbReference type="Proteomes" id="UP001497680">
    <property type="component" value="Unassembled WGS sequence"/>
</dbReference>
<dbReference type="EMBL" id="MU394350">
    <property type="protein sequence ID" value="KAI6083573.1"/>
    <property type="molecule type" value="Genomic_DNA"/>
</dbReference>
<keyword evidence="2" id="KW-1185">Reference proteome</keyword>
<evidence type="ECO:0000313" key="1">
    <source>
        <dbReference type="EMBL" id="KAI6083573.1"/>
    </source>
</evidence>
<comment type="caution">
    <text evidence="1">The sequence shown here is derived from an EMBL/GenBank/DDBJ whole genome shotgun (WGS) entry which is preliminary data.</text>
</comment>
<proteinExistence type="predicted"/>
<name>A0ACC0CTF7_9PEZI</name>
<gene>
    <name evidence="1" type="ORF">F4821DRAFT_280850</name>
</gene>
<organism evidence="1 2">
    <name type="scientific">Hypoxylon rubiginosum</name>
    <dbReference type="NCBI Taxonomy" id="110542"/>
    <lineage>
        <taxon>Eukaryota</taxon>
        <taxon>Fungi</taxon>
        <taxon>Dikarya</taxon>
        <taxon>Ascomycota</taxon>
        <taxon>Pezizomycotina</taxon>
        <taxon>Sordariomycetes</taxon>
        <taxon>Xylariomycetidae</taxon>
        <taxon>Xylariales</taxon>
        <taxon>Hypoxylaceae</taxon>
        <taxon>Hypoxylon</taxon>
    </lineage>
</organism>
<accession>A0ACC0CTF7</accession>
<evidence type="ECO:0000313" key="2">
    <source>
        <dbReference type="Proteomes" id="UP001497680"/>
    </source>
</evidence>
<reference evidence="1 2" key="1">
    <citation type="journal article" date="2022" name="New Phytol.">
        <title>Ecological generalism drives hyperdiversity of secondary metabolite gene clusters in xylarialean endophytes.</title>
        <authorList>
            <person name="Franco M.E.E."/>
            <person name="Wisecaver J.H."/>
            <person name="Arnold A.E."/>
            <person name="Ju Y.M."/>
            <person name="Slot J.C."/>
            <person name="Ahrendt S."/>
            <person name="Moore L.P."/>
            <person name="Eastman K.E."/>
            <person name="Scott K."/>
            <person name="Konkel Z."/>
            <person name="Mondo S.J."/>
            <person name="Kuo A."/>
            <person name="Hayes R.D."/>
            <person name="Haridas S."/>
            <person name="Andreopoulos B."/>
            <person name="Riley R."/>
            <person name="LaButti K."/>
            <person name="Pangilinan J."/>
            <person name="Lipzen A."/>
            <person name="Amirebrahimi M."/>
            <person name="Yan J."/>
            <person name="Adam C."/>
            <person name="Keymanesh K."/>
            <person name="Ng V."/>
            <person name="Louie K."/>
            <person name="Northen T."/>
            <person name="Drula E."/>
            <person name="Henrissat B."/>
            <person name="Hsieh H.M."/>
            <person name="Youens-Clark K."/>
            <person name="Lutzoni F."/>
            <person name="Miadlikowska J."/>
            <person name="Eastwood D.C."/>
            <person name="Hamelin R.C."/>
            <person name="Grigoriev I.V."/>
            <person name="U'Ren J.M."/>
        </authorList>
    </citation>
    <scope>NUCLEOTIDE SEQUENCE [LARGE SCALE GENOMIC DNA]</scope>
    <source>
        <strain evidence="1 2">ER1909</strain>
    </source>
</reference>
<sequence length="1023" mass="112509">MAPATAIDDTSANKRKREVHEENKRKRAKREQQERQERRASNNASTDEQLPQETTSQTNGTIASAENTNDIASAAVKHKKEKRWHKPKEPKESNPEELKKPKEPKEPKKPKELEQSKAPKGSRTSKGKKRRSSPNEASSPWKVSKPMGGRMLNIDPVLTDDEKHLIIAYNTSIQVFSTDESLLIRKIPLFQLSPEKKEEQIVSICSSPSSPNHVWVASSVGHLWLIDWTNGNGSKTAFKLKCRLLMSMTVERMQFSKEFRDVPFASIMKGGQWHLVACDLRDSTLHGYKTLTSLALPILNLKSARDGFALVASSEDNLLFGTLKSQAINSISNLSYEFFTLDCSDEIMCLDVRASGRVHLNQKSQVETGDEPVLDVVVGCARGPVLLYNDLLPQMRRLHSSKGHRSSLQPRKYHWHRKAVHAVKWSRDGHYILSGGSESTLVMWQLDTQKMDFLPHLSAAVENIVVSKRGSAYILHLDDNSAMVLSTAEMKPTTYISGIQTLVFPQPFSKDDVVRRTSEAAPTRLLKTPAVVSPVDPSRIHLCVGNGQQISHSGSGPSTPMIQTLDLTTLQGISKQALTRTNPTDINTTAKGYTITEPRITGMAYSADGKWLATTDEWQPPMRDIDVLGGSPAERREVYLKFWAVSPDNQNLELASRINAPHYTGQSEPVYNVAADPQSHRFATIGEDGVVRLWVPTVRQRDGVLVKGKFGRQLHSWACSKAIFLLENEEPVQEAVAVRDAQRGSGAVSFSEDGSILVCAVKTAYSSVVHVIDTESGKIRSSVDGLIHGDVRDIKVMSSSLVVLSDRLVVYDLVSDELLYGVQLKPNENPSSPSEPILTHLAVDYQTSSFAVAVSQSDIDSPDVQSELAVFSPDHSEPQIVHSFPHPITAVVSSPGASGYIVLDASAQLWAVSEGMDTKSLAFAQPLVDLNLDQTTTTGESREAQSLVLLAGEDDEPASGDEMDVDLPDADAEDDDSAYAAVVPPQRLAELFDTAPAFAMPPIEDMFYQVTKLFSANSAVKAA</sequence>
<protein>
    <submittedName>
        <fullName evidence="1">Sporulation protein</fullName>
    </submittedName>
</protein>